<keyword evidence="1" id="KW-0812">Transmembrane</keyword>
<reference evidence="2" key="2">
    <citation type="submission" date="2020-06" db="EMBL/GenBank/DDBJ databases">
        <title>Helianthus annuus Genome sequencing and assembly Release 2.</title>
        <authorList>
            <person name="Gouzy J."/>
            <person name="Langlade N."/>
            <person name="Munos S."/>
        </authorList>
    </citation>
    <scope>NUCLEOTIDE SEQUENCE</scope>
    <source>
        <tissue evidence="2">Leaves</tissue>
    </source>
</reference>
<gene>
    <name evidence="2" type="ORF">HanXRQr2_Chr14g0626941</name>
</gene>
<reference evidence="2" key="1">
    <citation type="journal article" date="2017" name="Nature">
        <title>The sunflower genome provides insights into oil metabolism, flowering and Asterid evolution.</title>
        <authorList>
            <person name="Badouin H."/>
            <person name="Gouzy J."/>
            <person name="Grassa C.J."/>
            <person name="Murat F."/>
            <person name="Staton S.E."/>
            <person name="Cottret L."/>
            <person name="Lelandais-Briere C."/>
            <person name="Owens G.L."/>
            <person name="Carrere S."/>
            <person name="Mayjonade B."/>
            <person name="Legrand L."/>
            <person name="Gill N."/>
            <person name="Kane N.C."/>
            <person name="Bowers J.E."/>
            <person name="Hubner S."/>
            <person name="Bellec A."/>
            <person name="Berard A."/>
            <person name="Berges H."/>
            <person name="Blanchet N."/>
            <person name="Boniface M.C."/>
            <person name="Brunel D."/>
            <person name="Catrice O."/>
            <person name="Chaidir N."/>
            <person name="Claudel C."/>
            <person name="Donnadieu C."/>
            <person name="Faraut T."/>
            <person name="Fievet G."/>
            <person name="Helmstetter N."/>
            <person name="King M."/>
            <person name="Knapp S.J."/>
            <person name="Lai Z."/>
            <person name="Le Paslier M.C."/>
            <person name="Lippi Y."/>
            <person name="Lorenzon L."/>
            <person name="Mandel J.R."/>
            <person name="Marage G."/>
            <person name="Marchand G."/>
            <person name="Marquand E."/>
            <person name="Bret-Mestries E."/>
            <person name="Morien E."/>
            <person name="Nambeesan S."/>
            <person name="Nguyen T."/>
            <person name="Pegot-Espagnet P."/>
            <person name="Pouilly N."/>
            <person name="Raftis F."/>
            <person name="Sallet E."/>
            <person name="Schiex T."/>
            <person name="Thomas J."/>
            <person name="Vandecasteele C."/>
            <person name="Vares D."/>
            <person name="Vear F."/>
            <person name="Vautrin S."/>
            <person name="Crespi M."/>
            <person name="Mangin B."/>
            <person name="Burke J.M."/>
            <person name="Salse J."/>
            <person name="Munos S."/>
            <person name="Vincourt P."/>
            <person name="Rieseberg L.H."/>
            <person name="Langlade N.B."/>
        </authorList>
    </citation>
    <scope>NUCLEOTIDE SEQUENCE</scope>
    <source>
        <tissue evidence="2">Leaves</tissue>
    </source>
</reference>
<sequence>MRRMYILYLLFICCCCWYWKCMCHLLLVLLHHFEVFKVLTSCHLPRLCVNKDEERVSK</sequence>
<keyword evidence="1" id="KW-1133">Transmembrane helix</keyword>
<feature type="transmembrane region" description="Helical" evidence="1">
    <location>
        <begin position="6"/>
        <end position="30"/>
    </location>
</feature>
<evidence type="ECO:0000313" key="2">
    <source>
        <dbReference type="EMBL" id="KAF5767655.1"/>
    </source>
</evidence>
<organism evidence="2 3">
    <name type="scientific">Helianthus annuus</name>
    <name type="common">Common sunflower</name>
    <dbReference type="NCBI Taxonomy" id="4232"/>
    <lineage>
        <taxon>Eukaryota</taxon>
        <taxon>Viridiplantae</taxon>
        <taxon>Streptophyta</taxon>
        <taxon>Embryophyta</taxon>
        <taxon>Tracheophyta</taxon>
        <taxon>Spermatophyta</taxon>
        <taxon>Magnoliopsida</taxon>
        <taxon>eudicotyledons</taxon>
        <taxon>Gunneridae</taxon>
        <taxon>Pentapetalae</taxon>
        <taxon>asterids</taxon>
        <taxon>campanulids</taxon>
        <taxon>Asterales</taxon>
        <taxon>Asteraceae</taxon>
        <taxon>Asteroideae</taxon>
        <taxon>Heliantheae alliance</taxon>
        <taxon>Heliantheae</taxon>
        <taxon>Helianthus</taxon>
    </lineage>
</organism>
<dbReference type="Gramene" id="mRNA:HanXRQr2_Chr14g0626941">
    <property type="protein sequence ID" value="mRNA:HanXRQr2_Chr14g0626941"/>
    <property type="gene ID" value="HanXRQr2_Chr14g0626941"/>
</dbReference>
<evidence type="ECO:0000313" key="3">
    <source>
        <dbReference type="Proteomes" id="UP000215914"/>
    </source>
</evidence>
<keyword evidence="1" id="KW-0472">Membrane</keyword>
<dbReference type="AlphaFoldDB" id="A0A9K3E609"/>
<proteinExistence type="predicted"/>
<evidence type="ECO:0000256" key="1">
    <source>
        <dbReference type="SAM" id="Phobius"/>
    </source>
</evidence>
<protein>
    <submittedName>
        <fullName evidence="2">Uncharacterized protein</fullName>
    </submittedName>
</protein>
<accession>A0A9K3E609</accession>
<keyword evidence="3" id="KW-1185">Reference proteome</keyword>
<dbReference type="Proteomes" id="UP000215914">
    <property type="component" value="Unassembled WGS sequence"/>
</dbReference>
<name>A0A9K3E609_HELAN</name>
<comment type="caution">
    <text evidence="2">The sequence shown here is derived from an EMBL/GenBank/DDBJ whole genome shotgun (WGS) entry which is preliminary data.</text>
</comment>
<dbReference type="EMBL" id="MNCJ02000329">
    <property type="protein sequence ID" value="KAF5767655.1"/>
    <property type="molecule type" value="Genomic_DNA"/>
</dbReference>